<feature type="region of interest" description="Disordered" evidence="2">
    <location>
        <begin position="829"/>
        <end position="849"/>
    </location>
</feature>
<evidence type="ECO:0000313" key="5">
    <source>
        <dbReference type="Proteomes" id="UP001151760"/>
    </source>
</evidence>
<feature type="binding site" evidence="1">
    <location>
        <position position="1228"/>
    </location>
    <ligand>
        <name>ATP</name>
        <dbReference type="ChEBI" id="CHEBI:30616"/>
    </ligand>
</feature>
<sequence>MSLTWVRRLEICVGLANALSYIHYDEARDFSVIHRNIDSLNVLLNDDYEPKLSEFRLSMKIEATQRHHSFHVDKVWDMEGQGYTDPTYIETKIVSHKSDIYSFGIVMFELLCGRKAVINDDQDNKYLAPMAILHYREEKLEDLVEWNLSKQIDPQSFKVFTEIAYDCLNEERSQRPSIDEIVPKLKKALKLACENRPIMSLPSNEFAHLQVPLQNIISATNYFAEENAIRTDDFAKEYKGQLLWSGELIDITARRLKKELTDREQLFWTEISMLSNLKHKNLVSLVGFCDENDEKIIIIRNETARGMLIEYLSDSMMLTWVRRLEICVGVAHALSYIHYDEPRDFSVIHRHIDNSRVQLNDNWEPKLGSFECSMKIKASQRHHSFHTNKVMYVNGYADPAYLETKRVNHKSDMYSFGIVLFELLCGRKSIIDDKDDNHLAPLAITHYREKKLENMIDHDLFKQMDLHSFNMFAEIAYECLAEERSRRPNIDDIVPRLEKALELARVNRPIHSSPNHLAHLRIPLEDIESATNYFTKENVIGEGGFGKRYKGKLLWSGELIDITAQRLINNEWDDEKEQQFWREISMLSSLKHKNVVSIVGFCNEVGAETIIYKHGSTWRLDEYLSDATLLTWVTRLKISVGAAHAISYIHYDETRDFSVIHQNISSYTVRLNNDFEPKLSDFQHSMKINASERHHSFHTDSVWSRKGYTDPTCFETNIWNLKSDIYSFGIVLFELLCGRKSVSDDQDNKYLAPVAVFHYREKTLDGIIDPDLWKQMDMRSLNIFAQTAYGCLNEERSRRPSIDEIVIRLEKALELQLERENVEHSPVGAEVRGISSGHEKGSTSNSTSTGVEYQFSKKIMPSLKYLSHSELNLNDIKSATNNFAIENVIKNNTVGTVYQGRMLHSGQFIDVVTRVIYRERQNNEIKKFSYIHYDAGRDFSVIHCNIRSSKILLDDKWEPKLSGFEFSLKNTVPRRHRLLLTRDIVKNVYLDPKYKKTGGVTHKSDIYSFGVVLFEVLCGRSAVLPDEELGEGLLSQLEKSHLDDMVNPHLREQMDPEAFKILSETAYYCIQEERAKRPHIDQVVNRLEKALQLQWKRENPVDRGFGKVYKADLELLDSSNSSSNEGVDKCDSPRKQSTEWGNDPGLLSMLRIGRDKWKAYDRGIFGLSIFPPADQLASSFYTVRLQLATQDLSQDNIIGQGDFGNVYRGVVTHAHVHNIIAAKRLVKKPVAKDAEFMTELEILMEYKHENVIGSLDKCLSDDSLTWVMRLKICIDIAIGLEFLHGTVSSPEMVIHRDISSNNILLFDDWKAKITDFGLSLVCPTNQNADYVIDNVTGTIGYRDPLHSKTGFLTKESDIFSLGAVLLDVLCGKLSSEKLDDEYLYLPFLAKYHYHVGKLDKLEEKGRPNSDEVGHTAQECIGVQEDYYVWEPKLPKDYKEIIQKSKCPEIYSTIKKEDLYNIFSKGILLQQDKVLLSFDSDRERNEMVSVTMFSYIGSCPHELKSLPESRFETVVKMLDISNLFIEIKTRAQFLSPNVVYGVYLVFKFCDSRNFSSKPVYVNLKYRKGHESMHAYFATWRDEQWMMIELHRFSNQNEDVAFEFLLESFSSYYCGDAAVYVEGIEFRPIDKVKHEEIGKLKEVQQGLKSDFNVDQVQQLPTNFEEIFKVSRNYDELFWLGEVDGKKLLVLSAKAALYKFSNVDTFTSKPPAQSRFQEVIELLLQQVFHINCTIKSQMLSSDTEYVCYLLFKLSENCRGMHCLVKVRDVLHQENKEAEFLYFITPERSNIHDITRVPKQREDGWMEIQLWKFNSAHEFKDDSLSMNMKFTSLEGTMFGLIAGGSNLFVKKEEMNEKLKKFREIAGIGDEEDYVLDERDLKGDFNPEEYDRKIKKVFDDDQNEPATENISAQQDIQEELPTEEVQDKPIETPELQKLDVNDDPIDKLNINKLDNSHGVEFELDASFAGLSHIEILPVINQFSGHQDIDTATNDSNKSVFDTLSKLLVVEVFVVAESDVIGEPQFIQEEVSLDFVLGYKVGCYEYKR</sequence>
<dbReference type="Gene3D" id="1.10.510.10">
    <property type="entry name" value="Transferase(Phosphotransferase) domain 1"/>
    <property type="match status" value="5"/>
</dbReference>
<feature type="domain" description="Protein kinase" evidence="3">
    <location>
        <begin position="223"/>
        <end position="501"/>
    </location>
</feature>
<dbReference type="InterPro" id="IPR001245">
    <property type="entry name" value="Ser-Thr/Tyr_kinase_cat_dom"/>
</dbReference>
<feature type="domain" description="Protein kinase" evidence="3">
    <location>
        <begin position="534"/>
        <end position="813"/>
    </location>
</feature>
<keyword evidence="5" id="KW-1185">Reference proteome</keyword>
<dbReference type="PANTHER" id="PTHR27003">
    <property type="entry name" value="OS07G0166700 PROTEIN"/>
    <property type="match status" value="1"/>
</dbReference>
<evidence type="ECO:0000313" key="4">
    <source>
        <dbReference type="EMBL" id="GJS49901.1"/>
    </source>
</evidence>
<feature type="compositionally biased region" description="Polar residues" evidence="2">
    <location>
        <begin position="1899"/>
        <end position="1910"/>
    </location>
</feature>
<keyword evidence="1" id="KW-0547">Nucleotide-binding</keyword>
<protein>
    <submittedName>
        <fullName evidence="4">Kinase-like domain, phloem protein 2-like protein</fullName>
    </submittedName>
</protein>
<keyword evidence="1" id="KW-0067">ATP-binding</keyword>
<dbReference type="PROSITE" id="PS50011">
    <property type="entry name" value="PROTEIN_KINASE_DOM"/>
    <property type="match status" value="5"/>
</dbReference>
<feature type="region of interest" description="Disordered" evidence="2">
    <location>
        <begin position="1119"/>
        <end position="1139"/>
    </location>
</feature>
<dbReference type="Pfam" id="PF05178">
    <property type="entry name" value="Kri1"/>
    <property type="match status" value="1"/>
</dbReference>
<evidence type="ECO:0000256" key="1">
    <source>
        <dbReference type="PROSITE-ProRule" id="PRU10141"/>
    </source>
</evidence>
<dbReference type="Pfam" id="PF07714">
    <property type="entry name" value="PK_Tyr_Ser-Thr"/>
    <property type="match status" value="5"/>
</dbReference>
<dbReference type="Gene3D" id="3.30.200.20">
    <property type="entry name" value="Phosphorylase Kinase, domain 1"/>
    <property type="match status" value="4"/>
</dbReference>
<dbReference type="InterPro" id="IPR008266">
    <property type="entry name" value="Tyr_kinase_AS"/>
</dbReference>
<organism evidence="4 5">
    <name type="scientific">Tanacetum coccineum</name>
    <dbReference type="NCBI Taxonomy" id="301880"/>
    <lineage>
        <taxon>Eukaryota</taxon>
        <taxon>Viridiplantae</taxon>
        <taxon>Streptophyta</taxon>
        <taxon>Embryophyta</taxon>
        <taxon>Tracheophyta</taxon>
        <taxon>Spermatophyta</taxon>
        <taxon>Magnoliopsida</taxon>
        <taxon>eudicotyledons</taxon>
        <taxon>Gunneridae</taxon>
        <taxon>Pentapetalae</taxon>
        <taxon>asterids</taxon>
        <taxon>campanulids</taxon>
        <taxon>Asterales</taxon>
        <taxon>Asteraceae</taxon>
        <taxon>Asteroideae</taxon>
        <taxon>Anthemideae</taxon>
        <taxon>Anthemidinae</taxon>
        <taxon>Tanacetum</taxon>
    </lineage>
</organism>
<dbReference type="Proteomes" id="UP001151760">
    <property type="component" value="Unassembled WGS sequence"/>
</dbReference>
<reference evidence="4" key="1">
    <citation type="journal article" date="2022" name="Int. J. Mol. Sci.">
        <title>Draft Genome of Tanacetum Coccineum: Genomic Comparison of Closely Related Tanacetum-Family Plants.</title>
        <authorList>
            <person name="Yamashiro T."/>
            <person name="Shiraishi A."/>
            <person name="Nakayama K."/>
            <person name="Satake H."/>
        </authorList>
    </citation>
    <scope>NUCLEOTIDE SEQUENCE</scope>
</reference>
<name>A0ABQ4WAL8_9ASTR</name>
<reference evidence="4" key="2">
    <citation type="submission" date="2022-01" db="EMBL/GenBank/DDBJ databases">
        <authorList>
            <person name="Yamashiro T."/>
            <person name="Shiraishi A."/>
            <person name="Satake H."/>
            <person name="Nakayama K."/>
        </authorList>
    </citation>
    <scope>NUCLEOTIDE SEQUENCE</scope>
</reference>
<feature type="compositionally biased region" description="Basic and acidic residues" evidence="2">
    <location>
        <begin position="1126"/>
        <end position="1137"/>
    </location>
</feature>
<comment type="caution">
    <text evidence="4">The sequence shown here is derived from an EMBL/GenBank/DDBJ whole genome shotgun (WGS) entry which is preliminary data.</text>
</comment>
<dbReference type="PROSITE" id="PS00109">
    <property type="entry name" value="PROTEIN_KINASE_TYR"/>
    <property type="match status" value="1"/>
</dbReference>
<accession>A0ABQ4WAL8</accession>
<dbReference type="InterPro" id="IPR025886">
    <property type="entry name" value="PP2-like"/>
</dbReference>
<dbReference type="InterPro" id="IPR011009">
    <property type="entry name" value="Kinase-like_dom_sf"/>
</dbReference>
<dbReference type="EMBL" id="BQNB010008477">
    <property type="protein sequence ID" value="GJS49901.1"/>
    <property type="molecule type" value="Genomic_DNA"/>
</dbReference>
<gene>
    <name evidence="4" type="ORF">Tco_0600022</name>
</gene>
<feature type="domain" description="Protein kinase" evidence="3">
    <location>
        <begin position="1"/>
        <end position="189"/>
    </location>
</feature>
<evidence type="ECO:0000259" key="3">
    <source>
        <dbReference type="PROSITE" id="PS50011"/>
    </source>
</evidence>
<proteinExistence type="predicted"/>
<feature type="domain" description="Protein kinase" evidence="3">
    <location>
        <begin position="828"/>
        <end position="1091"/>
    </location>
</feature>
<dbReference type="InterPro" id="IPR017441">
    <property type="entry name" value="Protein_kinase_ATP_BS"/>
</dbReference>
<dbReference type="Pfam" id="PF14299">
    <property type="entry name" value="PP2"/>
    <property type="match status" value="2"/>
</dbReference>
<dbReference type="InterPro" id="IPR000719">
    <property type="entry name" value="Prot_kinase_dom"/>
</dbReference>
<evidence type="ECO:0000256" key="2">
    <source>
        <dbReference type="SAM" id="MobiDB-lite"/>
    </source>
</evidence>
<feature type="region of interest" description="Disordered" evidence="2">
    <location>
        <begin position="1895"/>
        <end position="1928"/>
    </location>
</feature>
<dbReference type="SUPFAM" id="SSF56112">
    <property type="entry name" value="Protein kinase-like (PK-like)"/>
    <property type="match status" value="5"/>
</dbReference>
<dbReference type="PANTHER" id="PTHR27003:SF383">
    <property type="entry name" value="TYROSINE-PROTEIN KINASE, NON-RECEPTOR JAK_TYK2-RELATED"/>
    <property type="match status" value="1"/>
</dbReference>
<dbReference type="Pfam" id="PF00069">
    <property type="entry name" value="Pkinase"/>
    <property type="match status" value="1"/>
</dbReference>
<dbReference type="InterPro" id="IPR018034">
    <property type="entry name" value="Kri1"/>
</dbReference>
<dbReference type="PROSITE" id="PS00107">
    <property type="entry name" value="PROTEIN_KINASE_ATP"/>
    <property type="match status" value="1"/>
</dbReference>
<dbReference type="InterPro" id="IPR045272">
    <property type="entry name" value="ANXUR1/2-like"/>
</dbReference>
<feature type="domain" description="Protein kinase" evidence="3">
    <location>
        <begin position="1192"/>
        <end position="1453"/>
    </location>
</feature>